<evidence type="ECO:0000313" key="3">
    <source>
        <dbReference type="Proteomes" id="UP000008065"/>
    </source>
</evidence>
<feature type="compositionally biased region" description="Low complexity" evidence="1">
    <location>
        <begin position="10"/>
        <end position="19"/>
    </location>
</feature>
<organism evidence="2 3">
    <name type="scientific">Neurospora tetrasperma (strain FGSC 2508 / ATCC MYA-4615 / P0657)</name>
    <dbReference type="NCBI Taxonomy" id="510951"/>
    <lineage>
        <taxon>Eukaryota</taxon>
        <taxon>Fungi</taxon>
        <taxon>Dikarya</taxon>
        <taxon>Ascomycota</taxon>
        <taxon>Pezizomycotina</taxon>
        <taxon>Sordariomycetes</taxon>
        <taxon>Sordariomycetidae</taxon>
        <taxon>Sordariales</taxon>
        <taxon>Sordariaceae</taxon>
        <taxon>Neurospora</taxon>
    </lineage>
</organism>
<accession>F8MP82</accession>
<protein>
    <submittedName>
        <fullName evidence="2">Uncharacterized protein</fullName>
    </submittedName>
</protein>
<feature type="region of interest" description="Disordered" evidence="1">
    <location>
        <begin position="1"/>
        <end position="51"/>
    </location>
</feature>
<dbReference type="VEuPathDB" id="FungiDB:NEUTE1DRAFT_102329"/>
<reference evidence="3" key="1">
    <citation type="journal article" date="2011" name="Genetics">
        <title>Massive changes in genome architecture accompany the transition to self-fertility in the filamentous fungus Neurospora tetrasperma.</title>
        <authorList>
            <person name="Ellison C.E."/>
            <person name="Stajich J.E."/>
            <person name="Jacobson D.J."/>
            <person name="Natvig D.O."/>
            <person name="Lapidus A."/>
            <person name="Foster B."/>
            <person name="Aerts A."/>
            <person name="Riley R."/>
            <person name="Lindquist E.A."/>
            <person name="Grigoriev I.V."/>
            <person name="Taylor J.W."/>
        </authorList>
    </citation>
    <scope>NUCLEOTIDE SEQUENCE [LARGE SCALE GENOMIC DNA]</scope>
    <source>
        <strain evidence="3">FGSC 2508 / P0657</strain>
    </source>
</reference>
<dbReference type="EMBL" id="GL891305">
    <property type="protein sequence ID" value="EGO57094.1"/>
    <property type="molecule type" value="Genomic_DNA"/>
</dbReference>
<dbReference type="KEGG" id="nte:NEUTE1DRAFT102329"/>
<evidence type="ECO:0000313" key="2">
    <source>
        <dbReference type="EMBL" id="EGO57094.1"/>
    </source>
</evidence>
<gene>
    <name evidence="2" type="ORF">NEUTE1DRAFT_102329</name>
</gene>
<sequence length="95" mass="10301">MAHRLPCQPATAAAATATTRPEGNGPPPSISSHRGAWRPQPNSDNGSKQKQDLAAKCLITTCSSFPQWQLGKLKPNNLREYRGQRTRGPVLLLKA</sequence>
<name>F8MP82_NEUT8</name>
<dbReference type="RefSeq" id="XP_009852615.1">
    <property type="nucleotide sequence ID" value="XM_009854313.1"/>
</dbReference>
<dbReference type="AlphaFoldDB" id="F8MP82"/>
<keyword evidence="3" id="KW-1185">Reference proteome</keyword>
<proteinExistence type="predicted"/>
<dbReference type="GeneID" id="20821894"/>
<evidence type="ECO:0000256" key="1">
    <source>
        <dbReference type="SAM" id="MobiDB-lite"/>
    </source>
</evidence>
<dbReference type="HOGENOM" id="CLU_2347234_0_0_1"/>
<dbReference type="Proteomes" id="UP000008065">
    <property type="component" value="Unassembled WGS sequence"/>
</dbReference>